<comment type="caution">
    <text evidence="6">The sequence shown here is derived from an EMBL/GenBank/DDBJ whole genome shotgun (WGS) entry which is preliminary data.</text>
</comment>
<organism evidence="6 10">
    <name type="scientific">Candidatus Methanofastidiosum methylothiophilum</name>
    <dbReference type="NCBI Taxonomy" id="1705564"/>
    <lineage>
        <taxon>Archaea</taxon>
        <taxon>Methanobacteriati</taxon>
        <taxon>Methanobacteriota</taxon>
        <taxon>Stenosarchaea group</taxon>
        <taxon>Candidatus Methanofastidiosia</taxon>
        <taxon>Candidatus Methanofastidiosales</taxon>
        <taxon>Candidatus Methanofastidiosaceae</taxon>
        <taxon>Candidatus Methanofastidiosum</taxon>
    </lineage>
</organism>
<evidence type="ECO:0000256" key="4">
    <source>
        <dbReference type="ARBA" id="ARBA00023136"/>
    </source>
</evidence>
<keyword evidence="3 5" id="KW-1133">Transmembrane helix</keyword>
<accession>A0A150IZ17</accession>
<feature type="transmembrane region" description="Helical" evidence="5">
    <location>
        <begin position="164"/>
        <end position="184"/>
    </location>
</feature>
<evidence type="ECO:0000313" key="9">
    <source>
        <dbReference type="Proteomes" id="UP000091929"/>
    </source>
</evidence>
<dbReference type="Gene3D" id="1.10.357.140">
    <property type="entry name" value="UbiA prenyltransferase"/>
    <property type="match status" value="1"/>
</dbReference>
<comment type="subcellular location">
    <subcellularLocation>
        <location evidence="1">Cell membrane</location>
        <topology evidence="1">Multi-pass membrane protein</topology>
    </subcellularLocation>
</comment>
<dbReference type="InterPro" id="IPR000537">
    <property type="entry name" value="UbiA_prenyltransferase"/>
</dbReference>
<keyword evidence="2 5" id="KW-0812">Transmembrane</keyword>
<keyword evidence="6" id="KW-0328">Glycosyltransferase</keyword>
<evidence type="ECO:0000313" key="7">
    <source>
        <dbReference type="EMBL" id="KYC48482.1"/>
    </source>
</evidence>
<feature type="transmembrane region" description="Helical" evidence="5">
    <location>
        <begin position="205"/>
        <end position="234"/>
    </location>
</feature>
<feature type="transmembrane region" description="Helical" evidence="5">
    <location>
        <begin position="254"/>
        <end position="278"/>
    </location>
</feature>
<dbReference type="EMBL" id="LNGF01000004">
    <property type="protein sequence ID" value="KYC48482.1"/>
    <property type="molecule type" value="Genomic_DNA"/>
</dbReference>
<evidence type="ECO:0000256" key="3">
    <source>
        <dbReference type="ARBA" id="ARBA00022989"/>
    </source>
</evidence>
<evidence type="ECO:0000313" key="8">
    <source>
        <dbReference type="EMBL" id="KYC49924.1"/>
    </source>
</evidence>
<dbReference type="Proteomes" id="UP000091929">
    <property type="component" value="Unassembled WGS sequence"/>
</dbReference>
<evidence type="ECO:0000313" key="6">
    <source>
        <dbReference type="EMBL" id="KYC45379.1"/>
    </source>
</evidence>
<keyword evidence="6" id="KW-0808">Transferase</keyword>
<keyword evidence="4 5" id="KW-0472">Membrane</keyword>
<dbReference type="EMBL" id="LNGE01000020">
    <property type="protein sequence ID" value="KYC45379.1"/>
    <property type="molecule type" value="Genomic_DNA"/>
</dbReference>
<reference evidence="9 10" key="1">
    <citation type="journal article" date="2016" name="ISME J.">
        <title>Chasing the elusive Euryarchaeota class WSA2: genomes reveal a uniquely fastidious methyl-reducing methanogen.</title>
        <authorList>
            <person name="Nobu M.K."/>
            <person name="Narihiro T."/>
            <person name="Kuroda K."/>
            <person name="Mei R."/>
            <person name="Liu W.T."/>
        </authorList>
    </citation>
    <scope>NUCLEOTIDE SEQUENCE [LARGE SCALE GENOMIC DNA]</scope>
    <source>
        <strain evidence="6">B03fssc0709_Meth_Bin005</strain>
        <strain evidence="7">B15fssc0709_Meth_Bin003</strain>
        <strain evidence="8">BMIXfssc0709_Meth_Bin006</strain>
    </source>
</reference>
<feature type="transmembrane region" description="Helical" evidence="5">
    <location>
        <begin position="137"/>
        <end position="158"/>
    </location>
</feature>
<accession>A0A150IU56</accession>
<feature type="transmembrane region" description="Helical" evidence="5">
    <location>
        <begin position="103"/>
        <end position="125"/>
    </location>
</feature>
<dbReference type="Proteomes" id="UP000092403">
    <property type="component" value="Unassembled WGS sequence"/>
</dbReference>
<dbReference type="GO" id="GO:0005886">
    <property type="term" value="C:plasma membrane"/>
    <property type="evidence" value="ECO:0007669"/>
    <property type="project" value="UniProtKB-SubCell"/>
</dbReference>
<evidence type="ECO:0000256" key="1">
    <source>
        <dbReference type="ARBA" id="ARBA00004651"/>
    </source>
</evidence>
<dbReference type="Pfam" id="PF01040">
    <property type="entry name" value="UbiA"/>
    <property type="match status" value="1"/>
</dbReference>
<dbReference type="EMBL" id="LNJC01000023">
    <property type="protein sequence ID" value="KYC49924.1"/>
    <property type="molecule type" value="Genomic_DNA"/>
</dbReference>
<protein>
    <submittedName>
        <fullName evidence="6">Phosphoribose diphosphate:decaprenyl-phosphate phosphoribosyltransferase</fullName>
    </submittedName>
</protein>
<name>A0A150IK56_9EURY</name>
<accession>A0A150IK56</accession>
<sequence length="307" mass="33773">MKREAIIYNTATLNLPKNALQFLFGVLLFAMAGGSFNISTAIIAASGLSIGLGAIYLFNDLTDLKEDKNNAMKIRWKAVANGTMSRNESIALIKIFAVTGTALALLSGLNFFLIYLLVIGLNLCYSHPQIRWKNSPTLSVLTISLLQVLKFSSGWFLFTNTLEGFPILFVMAIAIGYALMFLYYKNNTQNLIHLIREDKKRVLPLSLACIIMLVTSFVIYAFPAIALMAIVLGVPTVGLYFLSKNYIGTSVNVVFMYAGLVILLLSFMLLSTPTVTAINQNMMDQNATVRQQIIVGVEQIITGLSGR</sequence>
<evidence type="ECO:0000256" key="5">
    <source>
        <dbReference type="SAM" id="Phobius"/>
    </source>
</evidence>
<dbReference type="InterPro" id="IPR044878">
    <property type="entry name" value="UbiA_sf"/>
</dbReference>
<dbReference type="GO" id="GO:0016765">
    <property type="term" value="F:transferase activity, transferring alkyl or aryl (other than methyl) groups"/>
    <property type="evidence" value="ECO:0007669"/>
    <property type="project" value="InterPro"/>
</dbReference>
<dbReference type="GO" id="GO:0016757">
    <property type="term" value="F:glycosyltransferase activity"/>
    <property type="evidence" value="ECO:0007669"/>
    <property type="project" value="UniProtKB-KW"/>
</dbReference>
<dbReference type="AlphaFoldDB" id="A0A150IK56"/>
<proteinExistence type="predicted"/>
<gene>
    <name evidence="6" type="ORF">APG10_00885</name>
    <name evidence="7" type="ORF">APG11_00289</name>
    <name evidence="8" type="ORF">APG12_01173</name>
</gene>
<evidence type="ECO:0000256" key="2">
    <source>
        <dbReference type="ARBA" id="ARBA00022692"/>
    </source>
</evidence>
<dbReference type="Proteomes" id="UP000092401">
    <property type="component" value="Unassembled WGS sequence"/>
</dbReference>
<evidence type="ECO:0000313" key="10">
    <source>
        <dbReference type="Proteomes" id="UP000092401"/>
    </source>
</evidence>